<name>A0ABQ4N919_9BACL</name>
<dbReference type="InterPro" id="IPR043128">
    <property type="entry name" value="Rev_trsase/Diguanyl_cyclase"/>
</dbReference>
<dbReference type="InterPro" id="IPR001126">
    <property type="entry name" value="UmuC"/>
</dbReference>
<dbReference type="EMBL" id="BOVJ01000104">
    <property type="protein sequence ID" value="GIQ64717.1"/>
    <property type="molecule type" value="Genomic_DNA"/>
</dbReference>
<dbReference type="RefSeq" id="WP_213529276.1">
    <property type="nucleotide sequence ID" value="NZ_BOVJ01000104.1"/>
</dbReference>
<dbReference type="Gene3D" id="1.10.150.20">
    <property type="entry name" value="5' to 3' exonuclease, C-terminal subdomain"/>
    <property type="match status" value="1"/>
</dbReference>
<dbReference type="InterPro" id="IPR043502">
    <property type="entry name" value="DNA/RNA_pol_sf"/>
</dbReference>
<evidence type="ECO:0000259" key="2">
    <source>
        <dbReference type="PROSITE" id="PS50173"/>
    </source>
</evidence>
<dbReference type="InterPro" id="IPR050116">
    <property type="entry name" value="DNA_polymerase-Y"/>
</dbReference>
<dbReference type="PANTHER" id="PTHR11076:SF35">
    <property type="entry name" value="DNA REPAIR PROTEIN HOMOLOG YOBH"/>
    <property type="match status" value="1"/>
</dbReference>
<dbReference type="Gene3D" id="3.30.70.270">
    <property type="match status" value="1"/>
</dbReference>
<dbReference type="SUPFAM" id="SSF56672">
    <property type="entry name" value="DNA/RNA polymerases"/>
    <property type="match status" value="1"/>
</dbReference>
<comment type="similarity">
    <text evidence="1">Belongs to the DNA polymerase type-Y family.</text>
</comment>
<dbReference type="NCBIfam" id="NF002848">
    <property type="entry name" value="PRK03103.1"/>
    <property type="match status" value="1"/>
</dbReference>
<feature type="domain" description="UmuC" evidence="2">
    <location>
        <begin position="9"/>
        <end position="194"/>
    </location>
</feature>
<dbReference type="Proteomes" id="UP000680304">
    <property type="component" value="Unassembled WGS sequence"/>
</dbReference>
<evidence type="ECO:0000256" key="1">
    <source>
        <dbReference type="ARBA" id="ARBA00010945"/>
    </source>
</evidence>
<dbReference type="Pfam" id="PF00817">
    <property type="entry name" value="IMS"/>
    <property type="match status" value="1"/>
</dbReference>
<proteinExistence type="inferred from homology"/>
<evidence type="ECO:0000313" key="3">
    <source>
        <dbReference type="EMBL" id="GIQ64717.1"/>
    </source>
</evidence>
<comment type="caution">
    <text evidence="3">The sequence shown here is derived from an EMBL/GenBank/DDBJ whole genome shotgun (WGS) entry which is preliminary data.</text>
</comment>
<dbReference type="PROSITE" id="PS50173">
    <property type="entry name" value="UMUC"/>
    <property type="match status" value="1"/>
</dbReference>
<reference evidence="3 4" key="1">
    <citation type="submission" date="2021-04" db="EMBL/GenBank/DDBJ databases">
        <title>Draft genome sequence of Paenibacillus cisolokensis, LC2-13A.</title>
        <authorList>
            <person name="Uke A."/>
            <person name="Chhe C."/>
            <person name="Baramee S."/>
            <person name="Kosugi A."/>
        </authorList>
    </citation>
    <scope>NUCLEOTIDE SEQUENCE [LARGE SCALE GENOMIC DNA]</scope>
    <source>
        <strain evidence="3 4">LC2-13A</strain>
    </source>
</reference>
<dbReference type="Gene3D" id="3.40.1170.60">
    <property type="match status" value="1"/>
</dbReference>
<accession>A0ABQ4N919</accession>
<protein>
    <recommendedName>
        <fullName evidence="2">UmuC domain-containing protein</fullName>
    </recommendedName>
</protein>
<gene>
    <name evidence="3" type="ORF">PACILC2_32850</name>
</gene>
<keyword evidence="4" id="KW-1185">Reference proteome</keyword>
<organism evidence="3 4">
    <name type="scientific">Paenibacillus cisolokensis</name>
    <dbReference type="NCBI Taxonomy" id="1658519"/>
    <lineage>
        <taxon>Bacteria</taxon>
        <taxon>Bacillati</taxon>
        <taxon>Bacillota</taxon>
        <taxon>Bacilli</taxon>
        <taxon>Bacillales</taxon>
        <taxon>Paenibacillaceae</taxon>
        <taxon>Paenibacillus</taxon>
    </lineage>
</organism>
<dbReference type="PANTHER" id="PTHR11076">
    <property type="entry name" value="DNA REPAIR POLYMERASE UMUC / TRANSFERASE FAMILY MEMBER"/>
    <property type="match status" value="1"/>
</dbReference>
<evidence type="ECO:0000313" key="4">
    <source>
        <dbReference type="Proteomes" id="UP000680304"/>
    </source>
</evidence>
<sequence>MNSSEKRVIFLADCQSFYASVEKAAAPWYRDQPLVVAGDPERRSGIVLAACPLAKKFGIVTGEALGQALAKCPDLVVRRPRMETYIRASMQITNILESYSDLVEPFSIDEQFIDVSASLAHFQCTPLELARHIQIRVRNETGIYTRIGIGENKILAKMACDNFAKKNETGVFQLTRDNMEELWARPTDCLFGVGTRTMNHLRQIGIDTIGKLARTPLPELKRKMKTYMKKQCDIWSEVMWRTANGYDDSPVTPDAFDRQKGIGRQTTLPYDYQNPDDINVVLLGINIKICVHKTQKPLIAWKNSVFRAV</sequence>